<evidence type="ECO:0000313" key="3">
    <source>
        <dbReference type="Proteomes" id="UP000075320"/>
    </source>
</evidence>
<comment type="caution">
    <text evidence="2">The sequence shown here is derived from an EMBL/GenBank/DDBJ whole genome shotgun (WGS) entry which is preliminary data.</text>
</comment>
<reference evidence="2 3" key="1">
    <citation type="submission" date="2016-03" db="EMBL/GenBank/DDBJ databases">
        <authorList>
            <person name="Ploux O."/>
        </authorList>
    </citation>
    <scope>NUCLEOTIDE SEQUENCE [LARGE SCALE GENOMIC DNA]</scope>
    <source>
        <strain evidence="2 3">R0</strain>
    </source>
</reference>
<dbReference type="RefSeq" id="WP_061833830.1">
    <property type="nucleotide sequence ID" value="NZ_LUKE01000001.1"/>
</dbReference>
<evidence type="ECO:0008006" key="4">
    <source>
        <dbReference type="Google" id="ProtNLM"/>
    </source>
</evidence>
<organism evidence="2 3">
    <name type="scientific">Bdellovibrio bacteriovorus</name>
    <dbReference type="NCBI Taxonomy" id="959"/>
    <lineage>
        <taxon>Bacteria</taxon>
        <taxon>Pseudomonadati</taxon>
        <taxon>Bdellovibrionota</taxon>
        <taxon>Bdellovibrionia</taxon>
        <taxon>Bdellovibrionales</taxon>
        <taxon>Pseudobdellovibrionaceae</taxon>
        <taxon>Bdellovibrio</taxon>
    </lineage>
</organism>
<sequence>MKARYLVLLISGFTMAVLFQNCQKQALKIDDMGPASLSVDGLGNEDHQDYGNPPGVNNLINSCADAKARGKIQVKTVQINFEDNVGECPFGSGDNLSAKNEYIRARVEQSQKVQVPAGATVCQVSMDNFEQQNFLYDDNIILTLNSYVLASTTNFSRHLQSSNGYYKYDWSRLVDKDAQNGAVDSSPANQYCAGKSQGLSSCLFPQTETVGRVELQFDEKVVQNILGMTSASDITLHMITTGDNDSKTDCHHSPVRLMVQVEYF</sequence>
<evidence type="ECO:0000313" key="2">
    <source>
        <dbReference type="EMBL" id="KYG66264.1"/>
    </source>
</evidence>
<protein>
    <recommendedName>
        <fullName evidence="4">Lipoprotein</fullName>
    </recommendedName>
</protein>
<feature type="chain" id="PRO_5007573464" description="Lipoprotein" evidence="1">
    <location>
        <begin position="17"/>
        <end position="264"/>
    </location>
</feature>
<proteinExistence type="predicted"/>
<keyword evidence="3" id="KW-1185">Reference proteome</keyword>
<accession>A0A150WPL4</accession>
<dbReference type="Proteomes" id="UP000075320">
    <property type="component" value="Unassembled WGS sequence"/>
</dbReference>
<gene>
    <name evidence="2" type="ORF">AZI86_04180</name>
</gene>
<evidence type="ECO:0000256" key="1">
    <source>
        <dbReference type="SAM" id="SignalP"/>
    </source>
</evidence>
<dbReference type="EMBL" id="LUKE01000001">
    <property type="protein sequence ID" value="KYG66264.1"/>
    <property type="molecule type" value="Genomic_DNA"/>
</dbReference>
<name>A0A150WPL4_BDEBC</name>
<dbReference type="AlphaFoldDB" id="A0A150WPL4"/>
<keyword evidence="1" id="KW-0732">Signal</keyword>
<feature type="signal peptide" evidence="1">
    <location>
        <begin position="1"/>
        <end position="16"/>
    </location>
</feature>